<dbReference type="GO" id="GO:0042777">
    <property type="term" value="P:proton motive force-driven plasma membrane ATP synthesis"/>
    <property type="evidence" value="ECO:0007669"/>
    <property type="project" value="UniProtKB-UniRule"/>
</dbReference>
<evidence type="ECO:0000256" key="7">
    <source>
        <dbReference type="ARBA" id="ARBA00023136"/>
    </source>
</evidence>
<comment type="similarity">
    <text evidence="3 10">Belongs to the ATPase gamma chain family.</text>
</comment>
<keyword evidence="9 10" id="KW-0066">ATP synthesis</keyword>
<evidence type="ECO:0000256" key="8">
    <source>
        <dbReference type="ARBA" id="ARBA00023196"/>
    </source>
</evidence>
<keyword evidence="4 10" id="KW-0813">Transport</keyword>
<dbReference type="SUPFAM" id="SSF52943">
    <property type="entry name" value="ATP synthase (F1-ATPase), gamma subunit"/>
    <property type="match status" value="1"/>
</dbReference>
<dbReference type="Proteomes" id="UP000265691">
    <property type="component" value="Unassembled WGS sequence"/>
</dbReference>
<dbReference type="GO" id="GO:0005886">
    <property type="term" value="C:plasma membrane"/>
    <property type="evidence" value="ECO:0007669"/>
    <property type="project" value="UniProtKB-SubCell"/>
</dbReference>
<evidence type="ECO:0000256" key="3">
    <source>
        <dbReference type="ARBA" id="ARBA00007681"/>
    </source>
</evidence>
<protein>
    <recommendedName>
        <fullName evidence="10">ATP synthase gamma chain</fullName>
    </recommendedName>
    <alternativeName>
        <fullName evidence="10">ATP synthase F1 sector gamma subunit</fullName>
    </alternativeName>
    <alternativeName>
        <fullName evidence="10">F-ATPase gamma subunit</fullName>
    </alternativeName>
</protein>
<dbReference type="InterPro" id="IPR023632">
    <property type="entry name" value="ATP_synth_F1_gsu_CS"/>
</dbReference>
<evidence type="ECO:0000256" key="9">
    <source>
        <dbReference type="ARBA" id="ARBA00023310"/>
    </source>
</evidence>
<dbReference type="Pfam" id="PF00231">
    <property type="entry name" value="ATP-synt"/>
    <property type="match status" value="1"/>
</dbReference>
<dbReference type="InterPro" id="IPR035968">
    <property type="entry name" value="ATP_synth_F1_ATPase_gsu"/>
</dbReference>
<keyword evidence="8 10" id="KW-0139">CF(1)</keyword>
<dbReference type="AlphaFoldDB" id="A0A3A1Y244"/>
<dbReference type="NCBIfam" id="NF004144">
    <property type="entry name" value="PRK05621.1-1"/>
    <property type="match status" value="1"/>
</dbReference>
<evidence type="ECO:0000256" key="4">
    <source>
        <dbReference type="ARBA" id="ARBA00022448"/>
    </source>
</evidence>
<dbReference type="OrthoDB" id="9812769at2"/>
<comment type="caution">
    <text evidence="11">The sequence shown here is derived from an EMBL/GenBank/DDBJ whole genome shotgun (WGS) entry which is preliminary data.</text>
</comment>
<keyword evidence="10" id="KW-1003">Cell membrane</keyword>
<comment type="subcellular location">
    <subcellularLocation>
        <location evidence="10">Cell membrane</location>
        <topology evidence="10">Peripheral membrane protein</topology>
    </subcellularLocation>
    <subcellularLocation>
        <location evidence="2">Membrane</location>
        <topology evidence="2">Peripheral membrane protein</topology>
    </subcellularLocation>
</comment>
<evidence type="ECO:0000256" key="6">
    <source>
        <dbReference type="ARBA" id="ARBA00023065"/>
    </source>
</evidence>
<evidence type="ECO:0000256" key="2">
    <source>
        <dbReference type="ARBA" id="ARBA00004170"/>
    </source>
</evidence>
<dbReference type="PANTHER" id="PTHR11693:SF22">
    <property type="entry name" value="ATP SYNTHASE SUBUNIT GAMMA, MITOCHONDRIAL"/>
    <property type="match status" value="1"/>
</dbReference>
<dbReference type="HAMAP" id="MF_00815">
    <property type="entry name" value="ATP_synth_gamma_bact"/>
    <property type="match status" value="1"/>
</dbReference>
<keyword evidence="5 10" id="KW-0375">Hydrogen ion transport</keyword>
<proteinExistence type="inferred from homology"/>
<keyword evidence="6 10" id="KW-0406">Ion transport</keyword>
<keyword evidence="12" id="KW-1185">Reference proteome</keyword>
<reference evidence="11 12" key="1">
    <citation type="submission" date="2017-08" db="EMBL/GenBank/DDBJ databases">
        <title>Reclassification of Bisgaard taxon 37 and 44.</title>
        <authorList>
            <person name="Christensen H."/>
        </authorList>
    </citation>
    <scope>NUCLEOTIDE SEQUENCE [LARGE SCALE GENOMIC DNA]</scope>
    <source>
        <strain evidence="11 12">B96_3</strain>
    </source>
</reference>
<name>A0A3A1Y244_9GAMM</name>
<gene>
    <name evidence="10" type="primary">atpG</name>
    <name evidence="11" type="ORF">CKF54_06555</name>
</gene>
<dbReference type="EMBL" id="NRHC01000090">
    <property type="protein sequence ID" value="RIY31490.1"/>
    <property type="molecule type" value="Genomic_DNA"/>
</dbReference>
<dbReference type="GO" id="GO:0046933">
    <property type="term" value="F:proton-transporting ATP synthase activity, rotational mechanism"/>
    <property type="evidence" value="ECO:0007669"/>
    <property type="project" value="UniProtKB-UniRule"/>
</dbReference>
<dbReference type="GO" id="GO:0045259">
    <property type="term" value="C:proton-transporting ATP synthase complex"/>
    <property type="evidence" value="ECO:0007669"/>
    <property type="project" value="UniProtKB-KW"/>
</dbReference>
<evidence type="ECO:0000256" key="5">
    <source>
        <dbReference type="ARBA" id="ARBA00022781"/>
    </source>
</evidence>
<evidence type="ECO:0000256" key="1">
    <source>
        <dbReference type="ARBA" id="ARBA00003456"/>
    </source>
</evidence>
<dbReference type="GO" id="GO:0005524">
    <property type="term" value="F:ATP binding"/>
    <property type="evidence" value="ECO:0007669"/>
    <property type="project" value="UniProtKB-UniRule"/>
</dbReference>
<evidence type="ECO:0000313" key="11">
    <source>
        <dbReference type="EMBL" id="RIY31490.1"/>
    </source>
</evidence>
<dbReference type="NCBIfam" id="TIGR01146">
    <property type="entry name" value="ATPsyn_F1gamma"/>
    <property type="match status" value="1"/>
</dbReference>
<dbReference type="GO" id="GO:0016787">
    <property type="term" value="F:hydrolase activity"/>
    <property type="evidence" value="ECO:0007669"/>
    <property type="project" value="UniProtKB-KW"/>
</dbReference>
<organism evidence="11 12">
    <name type="scientific">Psittacicella hinzii</name>
    <dbReference type="NCBI Taxonomy" id="2028575"/>
    <lineage>
        <taxon>Bacteria</taxon>
        <taxon>Pseudomonadati</taxon>
        <taxon>Pseudomonadota</taxon>
        <taxon>Gammaproteobacteria</taxon>
        <taxon>Pasteurellales</taxon>
        <taxon>Psittacicellaceae</taxon>
        <taxon>Psittacicella</taxon>
    </lineage>
</organism>
<dbReference type="CDD" id="cd12151">
    <property type="entry name" value="F1-ATPase_gamma"/>
    <property type="match status" value="1"/>
</dbReference>
<comment type="function">
    <text evidence="1 10">Produces ATP from ADP in the presence of a proton gradient across the membrane. The gamma chain is believed to be important in regulating ATPase activity and the flow of protons through the CF(0) complex.</text>
</comment>
<keyword evidence="11" id="KW-0378">Hydrolase</keyword>
<dbReference type="InterPro" id="IPR000131">
    <property type="entry name" value="ATP_synth_F1_gsu"/>
</dbReference>
<keyword evidence="7 10" id="KW-0472">Membrane</keyword>
<dbReference type="PANTHER" id="PTHR11693">
    <property type="entry name" value="ATP SYNTHASE GAMMA CHAIN"/>
    <property type="match status" value="1"/>
</dbReference>
<dbReference type="Gene3D" id="3.40.1380.10">
    <property type="match status" value="1"/>
</dbReference>
<dbReference type="PROSITE" id="PS00153">
    <property type="entry name" value="ATPASE_GAMMA"/>
    <property type="match status" value="1"/>
</dbReference>
<accession>A0A3A1Y244</accession>
<evidence type="ECO:0000256" key="10">
    <source>
        <dbReference type="HAMAP-Rule" id="MF_00815"/>
    </source>
</evidence>
<dbReference type="Gene3D" id="1.10.287.80">
    <property type="entry name" value="ATP synthase, gamma subunit, helix hairpin domain"/>
    <property type="match status" value="1"/>
</dbReference>
<dbReference type="PRINTS" id="PR00126">
    <property type="entry name" value="ATPASEGAMMA"/>
</dbReference>
<comment type="subunit">
    <text evidence="10">F-type ATPases have 2 components, CF(1) - the catalytic core - and CF(0) - the membrane proton channel. CF(1) has five subunits: alpha(3), beta(3), gamma(1), delta(1), epsilon(1). CF(0) has three main subunits: a, b and c.</text>
</comment>
<sequence>MANTKEIRGKIASIESTQKITSAMEMVATSKMRHAQEAMAHSKPYTSALKRVISHIAKSKPNANNPFIKERPVKKALFVVVSTDRGLCGGLNINLFKRVLSSLDEFNKQGIKVDVAVIGGKALAFFQSIHYHIAYSVTNLGDKPNAELTLGFAQGIVQDFLDGTYDLVELFSNKYINTMTQQPRREQYLPLPTLPEDVDHLASDSNWDYIYDNDDADELLKDLISRYVHNIVHTRLLETLACEQAARMIAMKAATDNASKLIDELTLVYNKARQTSITNELNEIVAGAAAV</sequence>
<dbReference type="RefSeq" id="WP_119525562.1">
    <property type="nucleotide sequence ID" value="NZ_NRHC01000090.1"/>
</dbReference>
<evidence type="ECO:0000313" key="12">
    <source>
        <dbReference type="Proteomes" id="UP000265691"/>
    </source>
</evidence>